<dbReference type="RefSeq" id="WP_115834114.1">
    <property type="nucleotide sequence ID" value="NZ_QNUL01000041.1"/>
</dbReference>
<evidence type="ECO:0000313" key="2">
    <source>
        <dbReference type="EMBL" id="REA56107.1"/>
    </source>
</evidence>
<protein>
    <submittedName>
        <fullName evidence="2">RidA family protein</fullName>
    </submittedName>
</protein>
<dbReference type="Pfam" id="PF01042">
    <property type="entry name" value="Ribonuc_L-PSP"/>
    <property type="match status" value="1"/>
</dbReference>
<evidence type="ECO:0000256" key="1">
    <source>
        <dbReference type="ARBA" id="ARBA00010552"/>
    </source>
</evidence>
<dbReference type="FunFam" id="3.30.1330.40:FF:000001">
    <property type="entry name" value="L-PSP family endoribonuclease"/>
    <property type="match status" value="1"/>
</dbReference>
<dbReference type="GO" id="GO:0019239">
    <property type="term" value="F:deaminase activity"/>
    <property type="evidence" value="ECO:0007669"/>
    <property type="project" value="TreeGrafter"/>
</dbReference>
<dbReference type="InterPro" id="IPR006175">
    <property type="entry name" value="YjgF/YER057c/UK114"/>
</dbReference>
<organism evidence="2 3">
    <name type="scientific">Dyadobacter luteus</name>
    <dbReference type="NCBI Taxonomy" id="2259619"/>
    <lineage>
        <taxon>Bacteria</taxon>
        <taxon>Pseudomonadati</taxon>
        <taxon>Bacteroidota</taxon>
        <taxon>Cytophagia</taxon>
        <taxon>Cytophagales</taxon>
        <taxon>Spirosomataceae</taxon>
        <taxon>Dyadobacter</taxon>
    </lineage>
</organism>
<dbReference type="GO" id="GO:0005829">
    <property type="term" value="C:cytosol"/>
    <property type="evidence" value="ECO:0007669"/>
    <property type="project" value="TreeGrafter"/>
</dbReference>
<dbReference type="Gene3D" id="3.30.1330.40">
    <property type="entry name" value="RutC-like"/>
    <property type="match status" value="1"/>
</dbReference>
<keyword evidence="3" id="KW-1185">Reference proteome</keyword>
<comment type="caution">
    <text evidence="2">The sequence shown here is derived from an EMBL/GenBank/DDBJ whole genome shotgun (WGS) entry which is preliminary data.</text>
</comment>
<dbReference type="InterPro" id="IPR006056">
    <property type="entry name" value="RidA"/>
</dbReference>
<comment type="similarity">
    <text evidence="1">Belongs to the RutC family.</text>
</comment>
<reference evidence="2 3" key="1">
    <citation type="submission" date="2018-07" db="EMBL/GenBank/DDBJ databases">
        <title>Dyadobacter roseus sp. nov., isolated from rose rhizosphere soil.</title>
        <authorList>
            <person name="Chen L."/>
        </authorList>
    </citation>
    <scope>NUCLEOTIDE SEQUENCE [LARGE SCALE GENOMIC DNA]</scope>
    <source>
        <strain evidence="2 3">RS19</strain>
    </source>
</reference>
<proteinExistence type="inferred from homology"/>
<dbReference type="SUPFAM" id="SSF55298">
    <property type="entry name" value="YjgF-like"/>
    <property type="match status" value="1"/>
</dbReference>
<dbReference type="PANTHER" id="PTHR11803:SF58">
    <property type="entry name" value="PROTEIN HMF1-RELATED"/>
    <property type="match status" value="1"/>
</dbReference>
<dbReference type="PANTHER" id="PTHR11803">
    <property type="entry name" value="2-IMINOBUTANOATE/2-IMINOPROPANOATE DEAMINASE RIDA"/>
    <property type="match status" value="1"/>
</dbReference>
<dbReference type="AlphaFoldDB" id="A0A3D8Y325"/>
<dbReference type="OrthoDB" id="9803101at2"/>
<evidence type="ECO:0000313" key="3">
    <source>
        <dbReference type="Proteomes" id="UP000256373"/>
    </source>
</evidence>
<sequence>MQEKIKIINTKNAAPAGGHYVQATAFQNLVFISGQLPVRADGTHTFSEPFEVQARQAINNLLEIVKEAGSNTSQILKVTVYIVGVEYWPEFNKIYAEMLGDVKPARAIVPVPELHHGYLVEIEAIAVAV</sequence>
<dbReference type="NCBIfam" id="TIGR00004">
    <property type="entry name" value="Rid family detoxifying hydrolase"/>
    <property type="match status" value="1"/>
</dbReference>
<accession>A0A3D8Y325</accession>
<name>A0A3D8Y325_9BACT</name>
<dbReference type="CDD" id="cd00448">
    <property type="entry name" value="YjgF_YER057c_UK114_family"/>
    <property type="match status" value="1"/>
</dbReference>
<gene>
    <name evidence="2" type="ORF">DSL64_27160</name>
</gene>
<dbReference type="EMBL" id="QNUL01000041">
    <property type="protein sequence ID" value="REA56107.1"/>
    <property type="molecule type" value="Genomic_DNA"/>
</dbReference>
<dbReference type="InterPro" id="IPR035959">
    <property type="entry name" value="RutC-like_sf"/>
</dbReference>
<dbReference type="Proteomes" id="UP000256373">
    <property type="component" value="Unassembled WGS sequence"/>
</dbReference>